<organism evidence="1 2">
    <name type="scientific">Dehalobacterium formicoaceticum</name>
    <dbReference type="NCBI Taxonomy" id="51515"/>
    <lineage>
        <taxon>Bacteria</taxon>
        <taxon>Bacillati</taxon>
        <taxon>Bacillota</taxon>
        <taxon>Clostridia</taxon>
        <taxon>Eubacteriales</taxon>
        <taxon>Peptococcaceae</taxon>
        <taxon>Dehalobacterium</taxon>
    </lineage>
</organism>
<dbReference type="EMBL" id="JANPWE010000007">
    <property type="protein sequence ID" value="MCR6546475.1"/>
    <property type="molecule type" value="Genomic_DNA"/>
</dbReference>
<dbReference type="Proteomes" id="UP001524944">
    <property type="component" value="Unassembled WGS sequence"/>
</dbReference>
<comment type="caution">
    <text evidence="1">The sequence shown here is derived from an EMBL/GenBank/DDBJ whole genome shotgun (WGS) entry which is preliminary data.</text>
</comment>
<proteinExistence type="predicted"/>
<sequence length="100" mass="11590">MTSIYSLLSKKFQFKAHALKKEWKEIEKIKKELRSLGFITGEVEYMVKCTFHHKNFSEINLEELKAGKESLKGQVEISRQCLELVYPATTNPQNDPDGKN</sequence>
<name>A0ABT1Y8R3_9FIRM</name>
<keyword evidence="2" id="KW-1185">Reference proteome</keyword>
<dbReference type="RefSeq" id="WP_089610315.1">
    <property type="nucleotide sequence ID" value="NZ_CP022121.1"/>
</dbReference>
<reference evidence="1 2" key="1">
    <citation type="submission" date="2022-08" db="EMBL/GenBank/DDBJ databases">
        <title>Proteogenomics of the novel Dehalobacterium formicoaceticum strain EZ94 highlights a key role of methyltransferases during anaerobic dichloromethane degradation.</title>
        <authorList>
            <person name="Wasmund K."/>
        </authorList>
    </citation>
    <scope>NUCLEOTIDE SEQUENCE [LARGE SCALE GENOMIC DNA]</scope>
    <source>
        <strain evidence="1 2">EZ94</strain>
    </source>
</reference>
<evidence type="ECO:0000313" key="2">
    <source>
        <dbReference type="Proteomes" id="UP001524944"/>
    </source>
</evidence>
<protein>
    <submittedName>
        <fullName evidence="1">Uncharacterized protein</fullName>
    </submittedName>
</protein>
<evidence type="ECO:0000313" key="1">
    <source>
        <dbReference type="EMBL" id="MCR6546475.1"/>
    </source>
</evidence>
<accession>A0ABT1Y8R3</accession>
<gene>
    <name evidence="1" type="ORF">NVS47_13305</name>
</gene>